<protein>
    <recommendedName>
        <fullName evidence="2">F-box domain-containing protein</fullName>
    </recommendedName>
</protein>
<gene>
    <name evidence="1" type="ORF">BD311DRAFT_757965</name>
</gene>
<dbReference type="InterPro" id="IPR032675">
    <property type="entry name" value="LRR_dom_sf"/>
</dbReference>
<dbReference type="OrthoDB" id="2751832at2759"/>
<dbReference type="Gene3D" id="3.80.10.10">
    <property type="entry name" value="Ribonuclease Inhibitor"/>
    <property type="match status" value="1"/>
</dbReference>
<reference evidence="1" key="1">
    <citation type="submission" date="2019-01" db="EMBL/GenBank/DDBJ databases">
        <title>Draft genome sequences of three monokaryotic isolates of the white-rot basidiomycete fungus Dichomitus squalens.</title>
        <authorList>
            <consortium name="DOE Joint Genome Institute"/>
            <person name="Lopez S.C."/>
            <person name="Andreopoulos B."/>
            <person name="Pangilinan J."/>
            <person name="Lipzen A."/>
            <person name="Riley R."/>
            <person name="Ahrendt S."/>
            <person name="Ng V."/>
            <person name="Barry K."/>
            <person name="Daum C."/>
            <person name="Grigoriev I.V."/>
            <person name="Hilden K.S."/>
            <person name="Makela M.R."/>
            <person name="de Vries R.P."/>
        </authorList>
    </citation>
    <scope>NUCLEOTIDE SEQUENCE [LARGE SCALE GENOMIC DNA]</scope>
    <source>
        <strain evidence="1">OM18370.1</strain>
    </source>
</reference>
<proteinExistence type="predicted"/>
<dbReference type="AlphaFoldDB" id="A0A4Q9MNN5"/>
<sequence>MNSHLWYNIEDIVYQVFELLRVDVVYTSVRPEDATLCRQALARSARSCKAFASPALTILWRSLPSDQPLLELLYILGIVESSSDYAPTAYNTGIGLSDTPINLPVLSVQENVRAHPQWQHFLRHASHVRQIRLDPFQSSTGSAIWPEIASFMDGIPVLPRLTSVYVTSIFSPLRGRVLSCHNLGCLALIHPSIRGLRLRLSRKGKVDEALNRIMSHIATTVKILEYFRSMYSPAHLGNPGLLTHFTRIRHVTIDGDIHPSDLRDVAKLSGLRRLSIPLYTSLSSERLVSSSITDLHVEDPWNVLSGFLERADLPQLRSLHITTESSAKSPLWADASQLLHIVAAAFTTLEILSIEWQDDCARRVDAPIRAPYSAGRLADITEPLLPLRALREVSLEFRGYDLEYTSRDVQALSEAWPSLEELRLNFRTAIGPRSGIESLTHLAHNCPQIRILHLPGMDAADDALTAAWTPAASHPTLHELVIERVVFQGMDEAKMWQFIARQFPKAARRATVGPKNY</sequence>
<dbReference type="Proteomes" id="UP000292957">
    <property type="component" value="Unassembled WGS sequence"/>
</dbReference>
<name>A0A4Q9MNN5_9APHY</name>
<dbReference type="SUPFAM" id="SSF52047">
    <property type="entry name" value="RNI-like"/>
    <property type="match status" value="1"/>
</dbReference>
<accession>A0A4Q9MNN5</accession>
<dbReference type="EMBL" id="ML143420">
    <property type="protein sequence ID" value="TBU28548.1"/>
    <property type="molecule type" value="Genomic_DNA"/>
</dbReference>
<evidence type="ECO:0008006" key="2">
    <source>
        <dbReference type="Google" id="ProtNLM"/>
    </source>
</evidence>
<organism evidence="1">
    <name type="scientific">Dichomitus squalens</name>
    <dbReference type="NCBI Taxonomy" id="114155"/>
    <lineage>
        <taxon>Eukaryota</taxon>
        <taxon>Fungi</taxon>
        <taxon>Dikarya</taxon>
        <taxon>Basidiomycota</taxon>
        <taxon>Agaricomycotina</taxon>
        <taxon>Agaricomycetes</taxon>
        <taxon>Polyporales</taxon>
        <taxon>Polyporaceae</taxon>
        <taxon>Dichomitus</taxon>
    </lineage>
</organism>
<evidence type="ECO:0000313" key="1">
    <source>
        <dbReference type="EMBL" id="TBU28548.1"/>
    </source>
</evidence>